<keyword evidence="1 4" id="KW-0489">Methyltransferase</keyword>
<dbReference type="GO" id="GO:0008168">
    <property type="term" value="F:methyltransferase activity"/>
    <property type="evidence" value="ECO:0007669"/>
    <property type="project" value="UniProtKB-UniRule"/>
</dbReference>
<protein>
    <recommendedName>
        <fullName evidence="4">S-adenosylmethionine sensor upstream of mTORC1</fullName>
    </recommendedName>
    <alternativeName>
        <fullName evidence="4">Probable methyltransferase BMT2 homolog</fullName>
        <ecNumber evidence="4">2.1.1.-</ecNumber>
    </alternativeName>
</protein>
<dbReference type="Proteomes" id="UP000625711">
    <property type="component" value="Unassembled WGS sequence"/>
</dbReference>
<keyword evidence="2 4" id="KW-0808">Transferase</keyword>
<keyword evidence="3 4" id="KW-0949">S-adenosyl-L-methionine</keyword>
<dbReference type="Pfam" id="PF11968">
    <property type="entry name" value="Bmt2"/>
    <property type="match status" value="1"/>
</dbReference>
<accession>A0A834HZB9</accession>
<feature type="binding site" evidence="4">
    <location>
        <position position="142"/>
    </location>
    <ligand>
        <name>S-adenosyl-L-methionine</name>
        <dbReference type="ChEBI" id="CHEBI:59789"/>
    </ligand>
</feature>
<proteinExistence type="inferred from homology"/>
<dbReference type="HAMAP" id="MF_03044">
    <property type="entry name" value="BMT2"/>
    <property type="match status" value="1"/>
</dbReference>
<evidence type="ECO:0000256" key="2">
    <source>
        <dbReference type="ARBA" id="ARBA00022679"/>
    </source>
</evidence>
<comment type="similarity">
    <text evidence="4">Belongs to the BMT2 family.</text>
</comment>
<dbReference type="SUPFAM" id="SSF53335">
    <property type="entry name" value="S-adenosyl-L-methionine-dependent methyltransferases"/>
    <property type="match status" value="1"/>
</dbReference>
<evidence type="ECO:0000256" key="4">
    <source>
        <dbReference type="HAMAP-Rule" id="MF_03044"/>
    </source>
</evidence>
<dbReference type="GO" id="GO:1904262">
    <property type="term" value="P:negative regulation of TORC1 signaling"/>
    <property type="evidence" value="ECO:0007669"/>
    <property type="project" value="TreeGrafter"/>
</dbReference>
<dbReference type="PANTHER" id="PTHR21008">
    <property type="entry name" value="S-ADENOSYLMETHIONINE SENSOR UPSTREAM OF MTORC1-RELATED"/>
    <property type="match status" value="1"/>
</dbReference>
<dbReference type="OrthoDB" id="5954793at2759"/>
<evidence type="ECO:0000313" key="5">
    <source>
        <dbReference type="EMBL" id="KAF7271742.1"/>
    </source>
</evidence>
<dbReference type="InterPro" id="IPR021867">
    <property type="entry name" value="Bmt2/SAMTOR"/>
</dbReference>
<dbReference type="EMBL" id="JAACXV010013907">
    <property type="protein sequence ID" value="KAF7271742.1"/>
    <property type="molecule type" value="Genomic_DNA"/>
</dbReference>
<keyword evidence="6" id="KW-1185">Reference proteome</keyword>
<dbReference type="InterPro" id="IPR029063">
    <property type="entry name" value="SAM-dependent_MTases_sf"/>
</dbReference>
<evidence type="ECO:0000256" key="1">
    <source>
        <dbReference type="ARBA" id="ARBA00022603"/>
    </source>
</evidence>
<evidence type="ECO:0000313" key="6">
    <source>
        <dbReference type="Proteomes" id="UP000625711"/>
    </source>
</evidence>
<reference evidence="5" key="1">
    <citation type="submission" date="2020-08" db="EMBL/GenBank/DDBJ databases">
        <title>Genome sequencing and assembly of the red palm weevil Rhynchophorus ferrugineus.</title>
        <authorList>
            <person name="Dias G.B."/>
            <person name="Bergman C.M."/>
            <person name="Manee M."/>
        </authorList>
    </citation>
    <scope>NUCLEOTIDE SEQUENCE</scope>
    <source>
        <strain evidence="5">AA-2017</strain>
        <tissue evidence="5">Whole larva</tissue>
    </source>
</reference>
<comment type="function">
    <text evidence="4">S-adenosyl-L-methionine-binding protein that acts as an inhibitor of mTORC1 signaling. Acts as a sensor of S-adenosyl-L-methionine to signal methionine sufficiency to mTORC1. Probably also acts as a S-adenosyl-L-methionine-dependent methyltransferase.</text>
</comment>
<feature type="binding site" evidence="4">
    <location>
        <position position="124"/>
    </location>
    <ligand>
        <name>S-adenosyl-L-methionine</name>
        <dbReference type="ChEBI" id="CHEBI:59789"/>
    </ligand>
</feature>
<dbReference type="Gene3D" id="3.40.50.150">
    <property type="entry name" value="Vaccinia Virus protein VP39"/>
    <property type="match status" value="1"/>
</dbReference>
<name>A0A834HZB9_RHYFE</name>
<dbReference type="AlphaFoldDB" id="A0A834HZB9"/>
<evidence type="ECO:0000256" key="3">
    <source>
        <dbReference type="ARBA" id="ARBA00022691"/>
    </source>
</evidence>
<organism evidence="5 6">
    <name type="scientific">Rhynchophorus ferrugineus</name>
    <name type="common">Red palm weevil</name>
    <name type="synonym">Curculio ferrugineus</name>
    <dbReference type="NCBI Taxonomy" id="354439"/>
    <lineage>
        <taxon>Eukaryota</taxon>
        <taxon>Metazoa</taxon>
        <taxon>Ecdysozoa</taxon>
        <taxon>Arthropoda</taxon>
        <taxon>Hexapoda</taxon>
        <taxon>Insecta</taxon>
        <taxon>Pterygota</taxon>
        <taxon>Neoptera</taxon>
        <taxon>Endopterygota</taxon>
        <taxon>Coleoptera</taxon>
        <taxon>Polyphaga</taxon>
        <taxon>Cucujiformia</taxon>
        <taxon>Curculionidae</taxon>
        <taxon>Dryophthorinae</taxon>
        <taxon>Rhynchophorus</taxon>
    </lineage>
</organism>
<comment type="caution">
    <text evidence="5">The sequence shown here is derived from an EMBL/GenBank/DDBJ whole genome shotgun (WGS) entry which is preliminary data.</text>
</comment>
<sequence length="320" mass="37185">MASNEKHKILSDIIKSTHKKLRDESKLFGMEEAWRNHCLDEDHLKKYASAMHDLAVNHWEQNSLKDEKVVSRITWIYESISKYFDYFDKYHLAEIKMLETLSSLDEAPTDIEPVPTKLKLLDVGSCYNPFQKFDKFDVIALDIAPANNGVFKCDFLNVPITEKSVTDNGVVSELQKHSFHVVVFSLFLEYLPCPDLRLSCCIKAYGLLKPEGILVIVTPDSNHVGSNVKIFKSWRYSLSLVGFNRIQYQKLPHMHCMVFRKNLSKELAKRWAKIHQGKGLYDKIYIPQDFNKTPETIEYVCQDSTGWCEETFLRDFELND</sequence>
<dbReference type="GO" id="GO:0032259">
    <property type="term" value="P:methylation"/>
    <property type="evidence" value="ECO:0007669"/>
    <property type="project" value="UniProtKB-KW"/>
</dbReference>
<dbReference type="EC" id="2.1.1.-" evidence="4"/>
<gene>
    <name evidence="5" type="ORF">GWI33_015420</name>
</gene>
<dbReference type="PANTHER" id="PTHR21008:SF0">
    <property type="entry name" value="S-ADENOSYLMETHIONINE SENSOR UPSTREAM OF MTORC1"/>
    <property type="match status" value="1"/>
</dbReference>